<evidence type="ECO:0000256" key="2">
    <source>
        <dbReference type="SAM" id="SignalP"/>
    </source>
</evidence>
<evidence type="ECO:0000313" key="4">
    <source>
        <dbReference type="Proteomes" id="UP000249891"/>
    </source>
</evidence>
<evidence type="ECO:0000256" key="1">
    <source>
        <dbReference type="SAM" id="Phobius"/>
    </source>
</evidence>
<dbReference type="EMBL" id="UARG01000017">
    <property type="protein sequence ID" value="SQA77982.1"/>
    <property type="molecule type" value="Genomic_DNA"/>
</dbReference>
<organism evidence="3 4">
    <name type="scientific">Capnocytophaga ochracea</name>
    <dbReference type="NCBI Taxonomy" id="1018"/>
    <lineage>
        <taxon>Bacteria</taxon>
        <taxon>Pseudomonadati</taxon>
        <taxon>Bacteroidota</taxon>
        <taxon>Flavobacteriia</taxon>
        <taxon>Flavobacteriales</taxon>
        <taxon>Flavobacteriaceae</taxon>
        <taxon>Capnocytophaga</taxon>
    </lineage>
</organism>
<reference evidence="3 4" key="1">
    <citation type="submission" date="2018-06" db="EMBL/GenBank/DDBJ databases">
        <authorList>
            <consortium name="Pathogen Informatics"/>
            <person name="Doyle S."/>
        </authorList>
    </citation>
    <scope>NUCLEOTIDE SEQUENCE [LARGE SCALE GENOMIC DNA]</scope>
    <source>
        <strain evidence="3 4">NCTC11546</strain>
    </source>
</reference>
<name>A0A2X2RC40_CAPOC</name>
<sequence length="291" mass="33469">MKRFLLLFTLLTATTYAQLSSYTYKQELKGVKGNAWHKLILPDHTFAQFQSYGTDLRIYGVSATDTIEVSYTVIDTNNIVKHKVNFSVINSKETKCSYINFSLPQALRICKIRVVPQASYDYYRKLNLATSVTESYAQKRCDSYCSYDLREAPLSSKTNNTFSFDDILVKYGQIIIENGDNEPLPIGEVVVYAKRYTLAARFLDPNRTYYLAYGKEDDYTPEYDIEHFITDIPKQLTELQYGEVLKQPKTESSSVKASSTPAEKSHQQLLWWVMGVIVLLIFIFSAKMMKK</sequence>
<keyword evidence="1" id="KW-0472">Membrane</keyword>
<feature type="chain" id="PRO_5016137319" evidence="2">
    <location>
        <begin position="18"/>
        <end position="291"/>
    </location>
</feature>
<feature type="signal peptide" evidence="2">
    <location>
        <begin position="1"/>
        <end position="17"/>
    </location>
</feature>
<evidence type="ECO:0000313" key="3">
    <source>
        <dbReference type="EMBL" id="SQA77982.1"/>
    </source>
</evidence>
<accession>A0A2X2RC40</accession>
<dbReference type="AlphaFoldDB" id="A0A2X2RC40"/>
<feature type="transmembrane region" description="Helical" evidence="1">
    <location>
        <begin position="269"/>
        <end position="286"/>
    </location>
</feature>
<dbReference type="Proteomes" id="UP000249891">
    <property type="component" value="Unassembled WGS sequence"/>
</dbReference>
<keyword evidence="1" id="KW-0812">Transmembrane</keyword>
<gene>
    <name evidence="3" type="ORF">NCTC11546_01207</name>
</gene>
<keyword evidence="2" id="KW-0732">Signal</keyword>
<keyword evidence="1" id="KW-1133">Transmembrane helix</keyword>
<protein>
    <submittedName>
        <fullName evidence="3">Uncharacterized protein</fullName>
    </submittedName>
</protein>
<dbReference type="RefSeq" id="WP_128091299.1">
    <property type="nucleotide sequence ID" value="NZ_UARG01000017.1"/>
</dbReference>
<proteinExistence type="predicted"/>